<evidence type="ECO:0000313" key="1">
    <source>
        <dbReference type="EMBL" id="MFC6199556.1"/>
    </source>
</evidence>
<sequence>MVLPSPIEVAEPEMLDDLSEGQNVRFAVDRVAGTLTITELLE</sequence>
<dbReference type="InterPro" id="IPR021647">
    <property type="entry name" value="CusF_Ec"/>
</dbReference>
<dbReference type="RefSeq" id="WP_377380706.1">
    <property type="nucleotide sequence ID" value="NZ_JBHSSW010000056.1"/>
</dbReference>
<dbReference type="Proteomes" id="UP001596303">
    <property type="component" value="Unassembled WGS sequence"/>
</dbReference>
<dbReference type="InterPro" id="IPR042230">
    <property type="entry name" value="CusF_sf"/>
</dbReference>
<dbReference type="EMBL" id="JBHSSW010000056">
    <property type="protein sequence ID" value="MFC6199556.1"/>
    <property type="molecule type" value="Genomic_DNA"/>
</dbReference>
<protein>
    <submittedName>
        <fullName evidence="1">Copper-binding protein</fullName>
    </submittedName>
</protein>
<gene>
    <name evidence="1" type="ORF">ACFQDM_15845</name>
</gene>
<evidence type="ECO:0000313" key="2">
    <source>
        <dbReference type="Proteomes" id="UP001596303"/>
    </source>
</evidence>
<accession>A0ABW1SDE3</accession>
<reference evidence="2" key="1">
    <citation type="journal article" date="2019" name="Int. J. Syst. Evol. Microbiol.">
        <title>The Global Catalogue of Microorganisms (GCM) 10K type strain sequencing project: providing services to taxonomists for standard genome sequencing and annotation.</title>
        <authorList>
            <consortium name="The Broad Institute Genomics Platform"/>
            <consortium name="The Broad Institute Genome Sequencing Center for Infectious Disease"/>
            <person name="Wu L."/>
            <person name="Ma J."/>
        </authorList>
    </citation>
    <scope>NUCLEOTIDE SEQUENCE [LARGE SCALE GENOMIC DNA]</scope>
    <source>
        <strain evidence="2">CGMCC-1.15741</strain>
    </source>
</reference>
<organism evidence="1 2">
    <name type="scientific">Ponticaulis profundi</name>
    <dbReference type="NCBI Taxonomy" id="2665222"/>
    <lineage>
        <taxon>Bacteria</taxon>
        <taxon>Pseudomonadati</taxon>
        <taxon>Pseudomonadota</taxon>
        <taxon>Alphaproteobacteria</taxon>
        <taxon>Hyphomonadales</taxon>
        <taxon>Hyphomonadaceae</taxon>
        <taxon>Ponticaulis</taxon>
    </lineage>
</organism>
<proteinExistence type="predicted"/>
<keyword evidence="2" id="KW-1185">Reference proteome</keyword>
<dbReference type="Gene3D" id="2.40.50.320">
    <property type="entry name" value="Copper binding periplasmic protein CusF"/>
    <property type="match status" value="1"/>
</dbReference>
<name>A0ABW1SDE3_9PROT</name>
<dbReference type="Pfam" id="PF11604">
    <property type="entry name" value="CusF_Ec"/>
    <property type="match status" value="1"/>
</dbReference>
<comment type="caution">
    <text evidence="1">The sequence shown here is derived from an EMBL/GenBank/DDBJ whole genome shotgun (WGS) entry which is preliminary data.</text>
</comment>